<dbReference type="EMBL" id="CM055098">
    <property type="protein sequence ID" value="KAJ7549416.1"/>
    <property type="molecule type" value="Genomic_DNA"/>
</dbReference>
<organism evidence="1 2">
    <name type="scientific">Diphasiastrum complanatum</name>
    <name type="common">Issler's clubmoss</name>
    <name type="synonym">Lycopodium complanatum</name>
    <dbReference type="NCBI Taxonomy" id="34168"/>
    <lineage>
        <taxon>Eukaryota</taxon>
        <taxon>Viridiplantae</taxon>
        <taxon>Streptophyta</taxon>
        <taxon>Embryophyta</taxon>
        <taxon>Tracheophyta</taxon>
        <taxon>Lycopodiopsida</taxon>
        <taxon>Lycopodiales</taxon>
        <taxon>Lycopodiaceae</taxon>
        <taxon>Lycopodioideae</taxon>
        <taxon>Diphasiastrum</taxon>
    </lineage>
</organism>
<proteinExistence type="predicted"/>
<evidence type="ECO:0000313" key="2">
    <source>
        <dbReference type="Proteomes" id="UP001162992"/>
    </source>
</evidence>
<gene>
    <name evidence="1" type="ORF">O6H91_07G052700</name>
</gene>
<reference evidence="2" key="1">
    <citation type="journal article" date="2024" name="Proc. Natl. Acad. Sci. U.S.A.">
        <title>Extraordinary preservation of gene collinearity over three hundred million years revealed in homosporous lycophytes.</title>
        <authorList>
            <person name="Li C."/>
            <person name="Wickell D."/>
            <person name="Kuo L.Y."/>
            <person name="Chen X."/>
            <person name="Nie B."/>
            <person name="Liao X."/>
            <person name="Peng D."/>
            <person name="Ji J."/>
            <person name="Jenkins J."/>
            <person name="Williams M."/>
            <person name="Shu S."/>
            <person name="Plott C."/>
            <person name="Barry K."/>
            <person name="Rajasekar S."/>
            <person name="Grimwood J."/>
            <person name="Han X."/>
            <person name="Sun S."/>
            <person name="Hou Z."/>
            <person name="He W."/>
            <person name="Dai G."/>
            <person name="Sun C."/>
            <person name="Schmutz J."/>
            <person name="Leebens-Mack J.H."/>
            <person name="Li F.W."/>
            <person name="Wang L."/>
        </authorList>
    </citation>
    <scope>NUCLEOTIDE SEQUENCE [LARGE SCALE GENOMIC DNA]</scope>
    <source>
        <strain evidence="2">cv. PW_Plant_1</strain>
    </source>
</reference>
<protein>
    <submittedName>
        <fullName evidence="1">Uncharacterized protein</fullName>
    </submittedName>
</protein>
<evidence type="ECO:0000313" key="1">
    <source>
        <dbReference type="EMBL" id="KAJ7549416.1"/>
    </source>
</evidence>
<dbReference type="Proteomes" id="UP001162992">
    <property type="component" value="Chromosome 7"/>
</dbReference>
<keyword evidence="2" id="KW-1185">Reference proteome</keyword>
<sequence length="492" mass="54954">MAKRGCPCGVCESWNQPEICASCANLRLIEKYKLLKRLSQRREALHLRVNFLFVAKREADEQRHWRAEHAEYMSKLRDCLLTGKEKLTKGNSKREQMQNSLDSCMKLLASASAQLTEKKTQQLGHFYPDLIRTQRLHHAAVAAEVLQKRRQVMRQLCKVLPLRCLSAGEQGQGGNASKHIRICGAHLPNGDDPSSLPPRELAASLGYMVHLVNLAACYISAPLLHSAVFAASSSRIWQQASYWDVRPASRRSCSWRFILAVRLLGSTNEEYPLFLPQKSSRPTVAEVGLENSSSDSGFLSLEKPSYEESGHRGMSSTASISTRPHEMHKDVQKGIKLLKRSIACVVAYGYDLFSLPVPSNLSTYEAFAELLSLFSSKEGRSRVNHLPSARNSFGDASLEPSRASTSGVQDENPFRGRVSSLHESIYVGGDYEHLEGFGKPTESMLDGWDMVEHPTLPPPPSHSEDVEHWTRAMFIDATKNDCKGKGLFEDKI</sequence>
<accession>A0ACC2D566</accession>
<comment type="caution">
    <text evidence="1">The sequence shown here is derived from an EMBL/GenBank/DDBJ whole genome shotgun (WGS) entry which is preliminary data.</text>
</comment>
<name>A0ACC2D566_DIPCM</name>